<evidence type="ECO:0000259" key="26">
    <source>
        <dbReference type="PROSITE" id="PS51194"/>
    </source>
</evidence>
<dbReference type="Pfam" id="PF20470">
    <property type="entry name" value="HTH_61"/>
    <property type="match status" value="1"/>
</dbReference>
<evidence type="ECO:0000259" key="24">
    <source>
        <dbReference type="PROSITE" id="PS50967"/>
    </source>
</evidence>
<dbReference type="PROSITE" id="PS51194">
    <property type="entry name" value="HELICASE_CTER"/>
    <property type="match status" value="2"/>
</dbReference>
<dbReference type="PROSITE" id="PS50967">
    <property type="entry name" value="HRDC"/>
    <property type="match status" value="1"/>
</dbReference>
<dbReference type="CDD" id="cd18795">
    <property type="entry name" value="SF2_C_Ski2"/>
    <property type="match status" value="1"/>
</dbReference>
<comment type="catalytic activity">
    <reaction evidence="16">
        <text>Couples ATP hydrolysis with the unwinding of duplex DNA by translocating in the 3'-5' direction.</text>
        <dbReference type="EC" id="5.6.2.4"/>
    </reaction>
</comment>
<dbReference type="GO" id="GO:0003677">
    <property type="term" value="F:DNA binding"/>
    <property type="evidence" value="ECO:0007669"/>
    <property type="project" value="UniProtKB-KW"/>
</dbReference>
<evidence type="ECO:0000256" key="23">
    <source>
        <dbReference type="SAM" id="MobiDB-lite"/>
    </source>
</evidence>
<evidence type="ECO:0000256" key="10">
    <source>
        <dbReference type="ARBA" id="ARBA00022833"/>
    </source>
</evidence>
<feature type="region of interest" description="Disordered" evidence="23">
    <location>
        <begin position="28"/>
        <end position="60"/>
    </location>
</feature>
<dbReference type="NCBIfam" id="TIGR00614">
    <property type="entry name" value="recQ_fam"/>
    <property type="match status" value="1"/>
</dbReference>
<keyword evidence="10" id="KW-0862">Zinc</keyword>
<evidence type="ECO:0000256" key="7">
    <source>
        <dbReference type="ARBA" id="ARBA00022763"/>
    </source>
</evidence>
<evidence type="ECO:0000256" key="2">
    <source>
        <dbReference type="ARBA" id="ARBA00004123"/>
    </source>
</evidence>
<dbReference type="PANTHER" id="PTHR47961:SF12">
    <property type="entry name" value="HELICASE POLQ-LIKE"/>
    <property type="match status" value="1"/>
</dbReference>
<keyword evidence="14" id="KW-0413">Isomerase</keyword>
<feature type="compositionally biased region" description="Polar residues" evidence="23">
    <location>
        <begin position="589"/>
        <end position="608"/>
    </location>
</feature>
<feature type="domain" description="Helicase C-terminal" evidence="26">
    <location>
        <begin position="1758"/>
        <end position="1944"/>
    </location>
</feature>
<evidence type="ECO:0000259" key="25">
    <source>
        <dbReference type="PROSITE" id="PS51192"/>
    </source>
</evidence>
<dbReference type="Pfam" id="PF00570">
    <property type="entry name" value="HRDC"/>
    <property type="match status" value="1"/>
</dbReference>
<keyword evidence="12" id="KW-0238">DNA-binding</keyword>
<organism evidence="27 28">
    <name type="scientific">Dufourea novaeangliae</name>
    <name type="common">Sweat bee</name>
    <dbReference type="NCBI Taxonomy" id="178035"/>
    <lineage>
        <taxon>Eukaryota</taxon>
        <taxon>Metazoa</taxon>
        <taxon>Ecdysozoa</taxon>
        <taxon>Arthropoda</taxon>
        <taxon>Hexapoda</taxon>
        <taxon>Insecta</taxon>
        <taxon>Pterygota</taxon>
        <taxon>Neoptera</taxon>
        <taxon>Endopterygota</taxon>
        <taxon>Hymenoptera</taxon>
        <taxon>Apocrita</taxon>
        <taxon>Aculeata</taxon>
        <taxon>Apoidea</taxon>
        <taxon>Anthophila</taxon>
        <taxon>Halictidae</taxon>
        <taxon>Rophitinae</taxon>
        <taxon>Dufourea</taxon>
    </lineage>
</organism>
<dbReference type="FunFam" id="3.40.50.300:FF:000537">
    <property type="entry name" value="Bloom syndrome RecQ-like helicase"/>
    <property type="match status" value="1"/>
</dbReference>
<keyword evidence="9" id="KW-0347">Helicase</keyword>
<dbReference type="InterPro" id="IPR004589">
    <property type="entry name" value="DNA_helicase_ATP-dep_RecQ"/>
</dbReference>
<keyword evidence="5" id="KW-0479">Metal-binding</keyword>
<dbReference type="Pfam" id="PF00270">
    <property type="entry name" value="DEAD"/>
    <property type="match status" value="2"/>
</dbReference>
<dbReference type="InterPro" id="IPR044876">
    <property type="entry name" value="HRDC_dom_sf"/>
</dbReference>
<dbReference type="Proteomes" id="UP000076502">
    <property type="component" value="Unassembled WGS sequence"/>
</dbReference>
<feature type="domain" description="Helicase ATP-binding" evidence="25">
    <location>
        <begin position="1537"/>
        <end position="1710"/>
    </location>
</feature>
<dbReference type="InterPro" id="IPR011545">
    <property type="entry name" value="DEAD/DEAH_box_helicase_dom"/>
</dbReference>
<dbReference type="InterPro" id="IPR050474">
    <property type="entry name" value="Hel308_SKI2-like"/>
</dbReference>
<comment type="catalytic activity">
    <reaction evidence="19">
        <text>ATP + H2O = ADP + phosphate + H(+)</text>
        <dbReference type="Rhea" id="RHEA:13065"/>
        <dbReference type="ChEBI" id="CHEBI:15377"/>
        <dbReference type="ChEBI" id="CHEBI:15378"/>
        <dbReference type="ChEBI" id="CHEBI:30616"/>
        <dbReference type="ChEBI" id="CHEBI:43474"/>
        <dbReference type="ChEBI" id="CHEBI:456216"/>
        <dbReference type="EC" id="5.6.2.4"/>
    </reaction>
</comment>
<reference evidence="27 28" key="1">
    <citation type="submission" date="2015-07" db="EMBL/GenBank/DDBJ databases">
        <title>The genome of Dufourea novaeangliae.</title>
        <authorList>
            <person name="Pan H."/>
            <person name="Kapheim K."/>
        </authorList>
    </citation>
    <scope>NUCLEOTIDE SEQUENCE [LARGE SCALE GENOMIC DNA]</scope>
    <source>
        <strain evidence="27">0120121106</strain>
        <tissue evidence="27">Whole body</tissue>
    </source>
</reference>
<evidence type="ECO:0000256" key="12">
    <source>
        <dbReference type="ARBA" id="ARBA00023125"/>
    </source>
</evidence>
<dbReference type="InterPro" id="IPR036388">
    <property type="entry name" value="WH-like_DNA-bd_sf"/>
</dbReference>
<dbReference type="InterPro" id="IPR001650">
    <property type="entry name" value="Helicase_C-like"/>
</dbReference>
<dbReference type="EMBL" id="KQ434869">
    <property type="protein sequence ID" value="KZC09236.1"/>
    <property type="molecule type" value="Genomic_DNA"/>
</dbReference>
<dbReference type="GO" id="GO:0005634">
    <property type="term" value="C:nucleus"/>
    <property type="evidence" value="ECO:0007669"/>
    <property type="project" value="UniProtKB-SubCell"/>
</dbReference>
<comment type="subcellular location">
    <subcellularLocation>
        <location evidence="2">Nucleus</location>
    </subcellularLocation>
</comment>
<dbReference type="GO" id="GO:0007131">
    <property type="term" value="P:reciprocal meiotic recombination"/>
    <property type="evidence" value="ECO:0007669"/>
    <property type="project" value="UniProtKB-ARBA"/>
</dbReference>
<evidence type="ECO:0000256" key="19">
    <source>
        <dbReference type="ARBA" id="ARBA00048988"/>
    </source>
</evidence>
<dbReference type="CDD" id="cd18026">
    <property type="entry name" value="DEXHc_POLQ-like"/>
    <property type="match status" value="1"/>
</dbReference>
<feature type="domain" description="HRDC" evidence="24">
    <location>
        <begin position="1204"/>
        <end position="1284"/>
    </location>
</feature>
<keyword evidence="28" id="KW-1185">Reference proteome</keyword>
<gene>
    <name evidence="27" type="ORF">WN55_10976</name>
</gene>
<dbReference type="GO" id="GO:0046872">
    <property type="term" value="F:metal ion binding"/>
    <property type="evidence" value="ECO:0007669"/>
    <property type="project" value="UniProtKB-KW"/>
</dbReference>
<evidence type="ECO:0000256" key="9">
    <source>
        <dbReference type="ARBA" id="ARBA00022806"/>
    </source>
</evidence>
<name>A0A154PBF4_DUFNO</name>
<dbReference type="GO" id="GO:0043138">
    <property type="term" value="F:3'-5' DNA helicase activity"/>
    <property type="evidence" value="ECO:0007669"/>
    <property type="project" value="UniProtKB-EC"/>
</dbReference>
<dbReference type="PROSITE" id="PS51192">
    <property type="entry name" value="HELICASE_ATP_BIND_1"/>
    <property type="match status" value="2"/>
</dbReference>
<dbReference type="InterPro" id="IPR002464">
    <property type="entry name" value="DNA/RNA_helicase_DEAH_CS"/>
</dbReference>
<evidence type="ECO:0000256" key="8">
    <source>
        <dbReference type="ARBA" id="ARBA00022801"/>
    </source>
</evidence>
<dbReference type="InterPro" id="IPR046931">
    <property type="entry name" value="HTH_61"/>
</dbReference>
<evidence type="ECO:0000256" key="3">
    <source>
        <dbReference type="ARBA" id="ARBA00005446"/>
    </source>
</evidence>
<evidence type="ECO:0000256" key="11">
    <source>
        <dbReference type="ARBA" id="ARBA00022840"/>
    </source>
</evidence>
<dbReference type="Gene3D" id="1.10.150.80">
    <property type="entry name" value="HRDC domain"/>
    <property type="match status" value="1"/>
</dbReference>
<feature type="region of interest" description="Disordered" evidence="23">
    <location>
        <begin position="1291"/>
        <end position="1361"/>
    </location>
</feature>
<dbReference type="SMART" id="SM00490">
    <property type="entry name" value="HELICc"/>
    <property type="match status" value="2"/>
</dbReference>
<feature type="domain" description="Helicase C-terminal" evidence="26">
    <location>
        <begin position="861"/>
        <end position="1017"/>
    </location>
</feature>
<dbReference type="CDD" id="cd18794">
    <property type="entry name" value="SF2_C_RecQ"/>
    <property type="match status" value="1"/>
</dbReference>
<dbReference type="InterPro" id="IPR018982">
    <property type="entry name" value="RQC_domain"/>
</dbReference>
<dbReference type="InterPro" id="IPR048960">
    <property type="entry name" value="POLQ-like_helical"/>
</dbReference>
<dbReference type="InterPro" id="IPR032284">
    <property type="entry name" value="RecQ_Zn-bd"/>
</dbReference>
<evidence type="ECO:0000256" key="14">
    <source>
        <dbReference type="ARBA" id="ARBA00023235"/>
    </source>
</evidence>
<dbReference type="FunFam" id="3.40.50.300:FF:000813">
    <property type="entry name" value="helicase POLQ-like isoform X1"/>
    <property type="match status" value="1"/>
</dbReference>
<feature type="compositionally biased region" description="Low complexity" evidence="23">
    <location>
        <begin position="1303"/>
        <end position="1317"/>
    </location>
</feature>
<evidence type="ECO:0000256" key="5">
    <source>
        <dbReference type="ARBA" id="ARBA00022723"/>
    </source>
</evidence>
<dbReference type="PROSITE" id="PS00690">
    <property type="entry name" value="DEAH_ATP_HELICASE"/>
    <property type="match status" value="1"/>
</dbReference>
<dbReference type="Pfam" id="PF00271">
    <property type="entry name" value="Helicase_C"/>
    <property type="match status" value="2"/>
</dbReference>
<evidence type="ECO:0000256" key="6">
    <source>
        <dbReference type="ARBA" id="ARBA00022741"/>
    </source>
</evidence>
<dbReference type="SMART" id="SM00956">
    <property type="entry name" value="RQC"/>
    <property type="match status" value="1"/>
</dbReference>
<dbReference type="EC" id="5.6.2.4" evidence="17"/>
<dbReference type="Pfam" id="PF21099">
    <property type="entry name" value="POLQ_helical"/>
    <property type="match status" value="1"/>
</dbReference>
<evidence type="ECO:0000256" key="18">
    <source>
        <dbReference type="ARBA" id="ARBA00044542"/>
    </source>
</evidence>
<keyword evidence="13" id="KW-0234">DNA repair</keyword>
<dbReference type="Gene3D" id="1.10.150.20">
    <property type="entry name" value="5' to 3' exonuclease, C-terminal subdomain"/>
    <property type="match status" value="1"/>
</dbReference>
<keyword evidence="7" id="KW-0227">DNA damage</keyword>
<comment type="cofactor">
    <cofactor evidence="1">
        <name>Zn(2+)</name>
        <dbReference type="ChEBI" id="CHEBI:29105"/>
    </cofactor>
</comment>
<dbReference type="GO" id="GO:0006260">
    <property type="term" value="P:DNA replication"/>
    <property type="evidence" value="ECO:0007669"/>
    <property type="project" value="UniProtKB-KW"/>
</dbReference>
<keyword evidence="8" id="KW-0378">Hydrolase</keyword>
<dbReference type="SUPFAM" id="SSF52540">
    <property type="entry name" value="P-loop containing nucleoside triphosphate hydrolases"/>
    <property type="match status" value="3"/>
</dbReference>
<dbReference type="Gene3D" id="1.10.3380.20">
    <property type="match status" value="1"/>
</dbReference>
<dbReference type="InterPro" id="IPR014001">
    <property type="entry name" value="Helicase_ATP-bd"/>
</dbReference>
<protein>
    <recommendedName>
        <fullName evidence="20">RecQ-like DNA helicase BLM</fullName>
        <ecNumber evidence="17">5.6.2.4</ecNumber>
    </recommendedName>
    <alternativeName>
        <fullName evidence="21">Bloom syndrome protein homolog</fullName>
    </alternativeName>
    <alternativeName>
        <fullName evidence="18">DNA 3'-5' helicase BLM</fullName>
    </alternativeName>
    <alternativeName>
        <fullName evidence="22">RecQ helicase homolog</fullName>
    </alternativeName>
</protein>
<evidence type="ECO:0000256" key="22">
    <source>
        <dbReference type="ARBA" id="ARBA00076271"/>
    </source>
</evidence>
<feature type="region of interest" description="Disordered" evidence="23">
    <location>
        <begin position="589"/>
        <end position="618"/>
    </location>
</feature>
<evidence type="ECO:0000256" key="1">
    <source>
        <dbReference type="ARBA" id="ARBA00001947"/>
    </source>
</evidence>
<dbReference type="SUPFAM" id="SSF158702">
    <property type="entry name" value="Sec63 N-terminal domain-like"/>
    <property type="match status" value="1"/>
</dbReference>
<dbReference type="SUPFAM" id="SSF47819">
    <property type="entry name" value="HRDC-like"/>
    <property type="match status" value="1"/>
</dbReference>
<evidence type="ECO:0000256" key="16">
    <source>
        <dbReference type="ARBA" id="ARBA00034617"/>
    </source>
</evidence>
<sequence>MSKKVPLSSKEIQPTFKGFLEIFKKKRDQQLSTQKSIGTSSKLNESLNTSNSDESHVVEKTATCSRSSIISIDSSDDVTHSPMKISDNSVIEKHENSIAEKTVSSKHVKPKPSMFKTTQKSKIRFIQSSDSEDDIIKPHLSLNRKNKILNDSKQESGSSQYFPTLKRELNSLPNVSSLVSPGSDICTNEVDEKEAIESDGPQTPRKLIRTRKRENIVLSDTDSNSPNFKSSPKGPLKNKWAGPDFKLNLKPLGLGKQLDSWIQSTKAKPVMSSVPVTKNKLEDRCKHLKDLQIETLEKFYNALDQIPLPVLENFPNFNARTYQDLKILYQHIKAKVRLTETKLTHLQNEEDQKLANEKVYENINSYRDSSMLPTMPGTLNQQSILSISDNDSFNLSTISLSDSNCVNVMKMENTFSPAAKELCPTLEKRNESQVKEQKDNNTLYSSPIQAKSYDSIAQGKKSTFQLKRPIKATLGTQVSKKIGEIWEKEEKSRTINTKPIVSSLDVHATANNVYKDERVESNESIHLLQKNEKNSFQFSEKLKHENTLNDWNDTLDTCGNTSYSEDIVDCLTQELEQFPELNKDCNVKSSWNSSGATQNTNVKGNSNEDNTEGMKSSKKKLEVGNFTGNYKNDGISGEFDGLNYPYSREMLKIFRQKFGLYSFRPNQLQAINAALLGFDCFVLMPTGGGKSLCYQLPALLLPGVTIVISPLKSLILDQVQKLTSLDIPAAHMSGTQTDSQVEGIYRELSKKEPALKLLYVTPEKISASQKFCNLLATLYGRGLLAKFVIDEAHCVSQWGHDFRPDYKRLKCLRENYPKVPTIALTATATPRVRTDILHQLGLTKPKWFMSSFNRPNLRYSIIAKKGKNCAEEVIGLIQTKYKSECGIVYCLSRKDCDTYAMQMKKNGIRALSYHAGLTDNMRSDTQGRWISEEIKVVCATIAFGMGIDKPNVRFVIHATLPKSIEGYYQESGRAGRDGENADCILFYNYADMYRIRKMVEMDNQNPDVIKTHMDNLFKMVSFCENKTDCRRTLQLNYFGELFDRQQCVVNKATSCDNCRIKDDFTMLDATDQAKKIMQGVREMIQMRNCKLTAVLLTDIFKGSDLKKIREAGLNKLSLYGYGRSWNRGDIERLLHHMVLEGYLQEHMYINNEIACAYVKIGPNASELMTKNDAKVLIPMRSSNNTSTAVATVSTVTKKVDKVLLELQDRCYKELMEIIKGIAGALDISASSVMNMIAIRAMSQKLPDSEEAMLEIPHVTKANFDKYGKALLDITQKYAAEKYVLLNEDVAESNDSNDDDNDTWDTGAATNYGNTYTTRGRKRKGRGGYRNTAKRIKRTTSSTRRGKTTEKAKVTTSSRGPGLVSFTQRKEYLSNPNSPNIHEMTLNGLVHEWSVCDIFDINEESEKSTPANNNEDPVTRINEKNVSNTLCKSSQENNQWQDETFMNTAFTQLVSSDGKNYALDYPIQVTYFLHDKITTSYQLKHKNYIEKAAASESKRLKKTEDCTFYGLPDCVKNLFLQIRGIGKLYKWQDECLNLDAIKSRKNLIYALPTSGGKTLVAEILMLKELICNRRNAIFILPFVAIVQEKVQALTPFALELGFLVEEYAAAKGCYPPKKRRKKNSIYICTIEKALALTYSLIEENRFNEIGIIVVDELHLLGEDGGRGATLEVLLTTALYVNENVQIVGMSATIGNLNEIAEFLNADLYTGNFRPVEIKEYVKCDDSIWLLDLKIENLLTDQKKINYRYSNNAAIIDPDRIGGLVMDVVPQDSCLIFCSSRKNCENVAILLTKVLFKSLVKHKIDEKENLLNALQTEEGLCPILRRTIQFGVAYHHSGLTAEERRLLEDAFRAGILCVICCTSTLAAGVNLPARRVILRSPYVGNQFLTLSRYKQMIGRAGRAGMGNIGESILICKNNELLKVKELLRSKMDDSLSTLHINKDRGINNLILSATLFSIANTRFALHKIARRTLLSTQQVRLNVNVKKIADEAVTGFLKSETKGKKTIALTTETELELCNLGRAAMKGGMDMLCAYTLYEDLQRAQKHLILINCLHLLYLVTPYDIISQIKPVGCVYYDVITSLSENQMKTARLLGINELTVVKIRDGITPKNVEPRVVQRFYATLILYDLWTHHAVYTIAEKYQVNRGIIQNLLTSVSSFASSIVRFCQELDEFWAFQNLISMFTKRLSYCCPSELEALMELPLVKIGRARQLYNAGYKTLQCIAKEKPMDLQEKIPYLSKKVATQIVEAAKLLILEKVEDLQDEAEDFLDGIDINTLKGLSVLNF</sequence>
<accession>A0A154PBF4</accession>
<evidence type="ECO:0000313" key="27">
    <source>
        <dbReference type="EMBL" id="KZC09236.1"/>
    </source>
</evidence>
<dbReference type="SMART" id="SM00487">
    <property type="entry name" value="DEXDc"/>
    <property type="match status" value="2"/>
</dbReference>
<proteinExistence type="inferred from homology"/>
<dbReference type="InterPro" id="IPR002121">
    <property type="entry name" value="HRDC_dom"/>
</dbReference>
<evidence type="ECO:0000313" key="28">
    <source>
        <dbReference type="Proteomes" id="UP000076502"/>
    </source>
</evidence>
<dbReference type="InterPro" id="IPR010997">
    <property type="entry name" value="HRDC-like_sf"/>
</dbReference>
<keyword evidence="11" id="KW-0067">ATP-binding</keyword>
<keyword evidence="4" id="KW-0235">DNA replication</keyword>
<evidence type="ECO:0000256" key="4">
    <source>
        <dbReference type="ARBA" id="ARBA00022705"/>
    </source>
</evidence>
<comment type="similarity">
    <text evidence="3">Belongs to the helicase family. RecQ subfamily.</text>
</comment>
<dbReference type="GO" id="GO:0006302">
    <property type="term" value="P:double-strand break repair"/>
    <property type="evidence" value="ECO:0007669"/>
    <property type="project" value="UniProtKB-ARBA"/>
</dbReference>
<dbReference type="Pfam" id="PF09382">
    <property type="entry name" value="RQC"/>
    <property type="match status" value="1"/>
</dbReference>
<dbReference type="Gene3D" id="3.40.50.300">
    <property type="entry name" value="P-loop containing nucleotide triphosphate hydrolases"/>
    <property type="match status" value="4"/>
</dbReference>
<feature type="domain" description="Helicase ATP-binding" evidence="25">
    <location>
        <begin position="671"/>
        <end position="846"/>
    </location>
</feature>
<dbReference type="GO" id="GO:0005524">
    <property type="term" value="F:ATP binding"/>
    <property type="evidence" value="ECO:0007669"/>
    <property type="project" value="UniProtKB-KW"/>
</dbReference>
<dbReference type="SMART" id="SM00341">
    <property type="entry name" value="HRDC"/>
    <property type="match status" value="1"/>
</dbReference>
<dbReference type="FunFam" id="3.40.50.300:FF:000340">
    <property type="entry name" value="Bloom syndrome, RecQ helicase"/>
    <property type="match status" value="1"/>
</dbReference>
<dbReference type="Gene3D" id="1.10.10.10">
    <property type="entry name" value="Winged helix-like DNA-binding domain superfamily/Winged helix DNA-binding domain"/>
    <property type="match status" value="1"/>
</dbReference>
<feature type="compositionally biased region" description="Polar residues" evidence="23">
    <location>
        <begin position="30"/>
        <end position="52"/>
    </location>
</feature>
<dbReference type="Pfam" id="PF16124">
    <property type="entry name" value="RecQ_Zn_bind"/>
    <property type="match status" value="1"/>
</dbReference>
<keyword evidence="6" id="KW-0547">Nucleotide-binding</keyword>
<dbReference type="STRING" id="178035.A0A154PBF4"/>
<dbReference type="GO" id="GO:0016787">
    <property type="term" value="F:hydrolase activity"/>
    <property type="evidence" value="ECO:0007669"/>
    <property type="project" value="UniProtKB-KW"/>
</dbReference>
<dbReference type="PANTHER" id="PTHR47961">
    <property type="entry name" value="DNA POLYMERASE THETA, PUTATIVE (AFU_ORTHOLOGUE AFUA_1G05260)-RELATED"/>
    <property type="match status" value="1"/>
</dbReference>
<dbReference type="InterPro" id="IPR027417">
    <property type="entry name" value="P-loop_NTPase"/>
</dbReference>
<keyword evidence="15" id="KW-0539">Nucleus</keyword>
<evidence type="ECO:0000256" key="17">
    <source>
        <dbReference type="ARBA" id="ARBA00034808"/>
    </source>
</evidence>
<dbReference type="OrthoDB" id="10261556at2759"/>
<feature type="compositionally biased region" description="Acidic residues" evidence="23">
    <location>
        <begin position="1291"/>
        <end position="1302"/>
    </location>
</feature>
<feature type="compositionally biased region" description="Basic residues" evidence="23">
    <location>
        <begin position="1318"/>
        <end position="1337"/>
    </location>
</feature>
<evidence type="ECO:0000256" key="20">
    <source>
        <dbReference type="ARBA" id="ARBA00073450"/>
    </source>
</evidence>
<evidence type="ECO:0000256" key="15">
    <source>
        <dbReference type="ARBA" id="ARBA00023242"/>
    </source>
</evidence>
<evidence type="ECO:0000256" key="13">
    <source>
        <dbReference type="ARBA" id="ARBA00023204"/>
    </source>
</evidence>
<evidence type="ECO:0000256" key="21">
    <source>
        <dbReference type="ARBA" id="ARBA00076065"/>
    </source>
</evidence>